<organism evidence="1 2">
    <name type="scientific">Brassica rapa subsp. trilocularis</name>
    <dbReference type="NCBI Taxonomy" id="1813537"/>
    <lineage>
        <taxon>Eukaryota</taxon>
        <taxon>Viridiplantae</taxon>
        <taxon>Streptophyta</taxon>
        <taxon>Embryophyta</taxon>
        <taxon>Tracheophyta</taxon>
        <taxon>Spermatophyta</taxon>
        <taxon>Magnoliopsida</taxon>
        <taxon>eudicotyledons</taxon>
        <taxon>Gunneridae</taxon>
        <taxon>Pentapetalae</taxon>
        <taxon>rosids</taxon>
        <taxon>malvids</taxon>
        <taxon>Brassicales</taxon>
        <taxon>Brassicaceae</taxon>
        <taxon>Brassiceae</taxon>
        <taxon>Brassica</taxon>
    </lineage>
</organism>
<gene>
    <name evidence="1" type="primary">A07g504370.1_BraROA</name>
    <name evidence="1" type="ORF">IGI04_026527</name>
</gene>
<dbReference type="EMBL" id="JADBGQ010000009">
    <property type="protein sequence ID" value="KAG5378685.1"/>
    <property type="molecule type" value="Genomic_DNA"/>
</dbReference>
<comment type="caution">
    <text evidence="1">The sequence shown here is derived from an EMBL/GenBank/DDBJ whole genome shotgun (WGS) entry which is preliminary data.</text>
</comment>
<evidence type="ECO:0000313" key="2">
    <source>
        <dbReference type="Proteomes" id="UP000823674"/>
    </source>
</evidence>
<dbReference type="Proteomes" id="UP000823674">
    <property type="component" value="Chromosome A07"/>
</dbReference>
<evidence type="ECO:0000313" key="1">
    <source>
        <dbReference type="EMBL" id="KAG5378685.1"/>
    </source>
</evidence>
<sequence length="146" mass="16764">MIVDHHDLLLFWPYLHLYTLPAGLRKTEDMTSAVSLHDHFSGQLLLVLDYTDEILRGITVKTSPMKCVDWSLLCYCDTPRMLDQITETDLIKPSCVWSGFGSETECVVSDVVENILQRLMLEISHEHLSKSYSSSRRLFRTSSHFG</sequence>
<dbReference type="PANTHER" id="PTHR47212:SF2">
    <property type="entry name" value="DUF3741 DOMAIN-CONTAINING PROTEIN"/>
    <property type="match status" value="1"/>
</dbReference>
<name>A0ABQ7KZ08_BRACM</name>
<keyword evidence="2" id="KW-1185">Reference proteome</keyword>
<accession>A0ABQ7KZ08</accession>
<proteinExistence type="predicted"/>
<dbReference type="PANTHER" id="PTHR47212">
    <property type="entry name" value="ADHESIN-LIKE PROTEIN, PUTATIVE (DUF3741)-RELATED"/>
    <property type="match status" value="1"/>
</dbReference>
<protein>
    <submittedName>
        <fullName evidence="1">Uncharacterized protein</fullName>
    </submittedName>
</protein>
<reference evidence="1 2" key="1">
    <citation type="submission" date="2021-03" db="EMBL/GenBank/DDBJ databases">
        <authorList>
            <person name="King G.J."/>
            <person name="Bancroft I."/>
            <person name="Baten A."/>
            <person name="Bloomfield J."/>
            <person name="Borpatragohain P."/>
            <person name="He Z."/>
            <person name="Irish N."/>
            <person name="Irwin J."/>
            <person name="Liu K."/>
            <person name="Mauleon R.P."/>
            <person name="Moore J."/>
            <person name="Morris R."/>
            <person name="Ostergaard L."/>
            <person name="Wang B."/>
            <person name="Wells R."/>
        </authorList>
    </citation>
    <scope>NUCLEOTIDE SEQUENCE [LARGE SCALE GENOMIC DNA]</scope>
    <source>
        <strain evidence="1">R-o-18</strain>
        <tissue evidence="1">Leaf</tissue>
    </source>
</reference>